<gene>
    <name evidence="1" type="ORF">VP01_5352g1</name>
</gene>
<sequence>MMIIYVLLTVFGCILVCFIQVFEQYIRKEQEEECASTNYPKAIDKNAEEITKRIKVLRSMNAQKRKVKATENKACKHRRITPRKYNIMRGKKAGNPAFLVCFSRRGGPIGLVHTHEWHTVV</sequence>
<protein>
    <submittedName>
        <fullName evidence="1">Uncharacterized protein</fullName>
    </submittedName>
</protein>
<dbReference type="EMBL" id="LAVV01010556">
    <property type="protein sequence ID" value="KNZ48873.1"/>
    <property type="molecule type" value="Genomic_DNA"/>
</dbReference>
<keyword evidence="2" id="KW-1185">Reference proteome</keyword>
<dbReference type="VEuPathDB" id="FungiDB:VP01_5352g1"/>
<comment type="caution">
    <text evidence="1">The sequence shown here is derived from an EMBL/GenBank/DDBJ whole genome shotgun (WGS) entry which is preliminary data.</text>
</comment>
<evidence type="ECO:0000313" key="2">
    <source>
        <dbReference type="Proteomes" id="UP000037035"/>
    </source>
</evidence>
<organism evidence="1 2">
    <name type="scientific">Puccinia sorghi</name>
    <dbReference type="NCBI Taxonomy" id="27349"/>
    <lineage>
        <taxon>Eukaryota</taxon>
        <taxon>Fungi</taxon>
        <taxon>Dikarya</taxon>
        <taxon>Basidiomycota</taxon>
        <taxon>Pucciniomycotina</taxon>
        <taxon>Pucciniomycetes</taxon>
        <taxon>Pucciniales</taxon>
        <taxon>Pucciniaceae</taxon>
        <taxon>Puccinia</taxon>
    </lineage>
</organism>
<accession>A0A0L6UK42</accession>
<evidence type="ECO:0000313" key="1">
    <source>
        <dbReference type="EMBL" id="KNZ48873.1"/>
    </source>
</evidence>
<proteinExistence type="predicted"/>
<dbReference type="Proteomes" id="UP000037035">
    <property type="component" value="Unassembled WGS sequence"/>
</dbReference>
<reference evidence="1 2" key="1">
    <citation type="submission" date="2015-08" db="EMBL/GenBank/DDBJ databases">
        <title>Next Generation Sequencing and Analysis of the Genome of Puccinia sorghi L Schw, the Causal Agent of Maize Common Rust.</title>
        <authorList>
            <person name="Rochi L."/>
            <person name="Burguener G."/>
            <person name="Darino M."/>
            <person name="Turjanski A."/>
            <person name="Kreff E."/>
            <person name="Dieguez M.J."/>
            <person name="Sacco F."/>
        </authorList>
    </citation>
    <scope>NUCLEOTIDE SEQUENCE [LARGE SCALE GENOMIC DNA]</scope>
    <source>
        <strain evidence="1 2">RO10H11247</strain>
    </source>
</reference>
<dbReference type="AlphaFoldDB" id="A0A0L6UK42"/>
<name>A0A0L6UK42_9BASI</name>
<dbReference type="OrthoDB" id="10538836at2759"/>